<evidence type="ECO:0000313" key="3">
    <source>
        <dbReference type="Proteomes" id="UP001605036"/>
    </source>
</evidence>
<feature type="region of interest" description="Disordered" evidence="1">
    <location>
        <begin position="92"/>
        <end position="112"/>
    </location>
</feature>
<sequence>MERKGSNRVVSIRMIEQADGDEVRMIWQSKKRALVCPAPSFVCELPRDSCHALLSSIRHEKTASKTRAGRMFLPVVHCDHCPAESATMEANKKDAARTHEQHSTAPAPGNNFVKEDFAPPSLLGSQALVKLLGQNPLEIFGVIYPSAEFADRLLLS</sequence>
<reference evidence="2 3" key="1">
    <citation type="submission" date="2024-09" db="EMBL/GenBank/DDBJ databases">
        <title>Chromosome-scale assembly of Riccia fluitans.</title>
        <authorList>
            <person name="Paukszto L."/>
            <person name="Sawicki J."/>
            <person name="Karawczyk K."/>
            <person name="Piernik-Szablinska J."/>
            <person name="Szczecinska M."/>
            <person name="Mazdziarz M."/>
        </authorList>
    </citation>
    <scope>NUCLEOTIDE SEQUENCE [LARGE SCALE GENOMIC DNA]</scope>
    <source>
        <strain evidence="2">Rf_01</strain>
        <tissue evidence="2">Aerial parts of the thallus</tissue>
    </source>
</reference>
<organism evidence="2 3">
    <name type="scientific">Riccia fluitans</name>
    <dbReference type="NCBI Taxonomy" id="41844"/>
    <lineage>
        <taxon>Eukaryota</taxon>
        <taxon>Viridiplantae</taxon>
        <taxon>Streptophyta</taxon>
        <taxon>Embryophyta</taxon>
        <taxon>Marchantiophyta</taxon>
        <taxon>Marchantiopsida</taxon>
        <taxon>Marchantiidae</taxon>
        <taxon>Marchantiales</taxon>
        <taxon>Ricciaceae</taxon>
        <taxon>Riccia</taxon>
    </lineage>
</organism>
<dbReference type="EMBL" id="JBHFFA010000001">
    <property type="protein sequence ID" value="KAL2651290.1"/>
    <property type="molecule type" value="Genomic_DNA"/>
</dbReference>
<feature type="compositionally biased region" description="Basic and acidic residues" evidence="1">
    <location>
        <begin position="92"/>
        <end position="102"/>
    </location>
</feature>
<protein>
    <submittedName>
        <fullName evidence="2">Uncharacterized protein</fullName>
    </submittedName>
</protein>
<name>A0ABD1ZK28_9MARC</name>
<gene>
    <name evidence="2" type="ORF">R1flu_019418</name>
</gene>
<accession>A0ABD1ZK28</accession>
<dbReference type="AlphaFoldDB" id="A0ABD1ZK28"/>
<comment type="caution">
    <text evidence="2">The sequence shown here is derived from an EMBL/GenBank/DDBJ whole genome shotgun (WGS) entry which is preliminary data.</text>
</comment>
<evidence type="ECO:0000256" key="1">
    <source>
        <dbReference type="SAM" id="MobiDB-lite"/>
    </source>
</evidence>
<dbReference type="Proteomes" id="UP001605036">
    <property type="component" value="Unassembled WGS sequence"/>
</dbReference>
<evidence type="ECO:0000313" key="2">
    <source>
        <dbReference type="EMBL" id="KAL2651290.1"/>
    </source>
</evidence>
<keyword evidence="3" id="KW-1185">Reference proteome</keyword>
<proteinExistence type="predicted"/>